<keyword evidence="5" id="KW-1185">Reference proteome</keyword>
<evidence type="ECO:0000313" key="4">
    <source>
        <dbReference type="EMBL" id="GAA5167983.1"/>
    </source>
</evidence>
<feature type="region of interest" description="Disordered" evidence="2">
    <location>
        <begin position="119"/>
        <end position="170"/>
    </location>
</feature>
<feature type="transmembrane region" description="Helical" evidence="3">
    <location>
        <begin position="28"/>
        <end position="46"/>
    </location>
</feature>
<feature type="coiled-coil region" evidence="1">
    <location>
        <begin position="57"/>
        <end position="84"/>
    </location>
</feature>
<feature type="compositionally biased region" description="Pro residues" evidence="2">
    <location>
        <begin position="125"/>
        <end position="137"/>
    </location>
</feature>
<evidence type="ECO:0000313" key="5">
    <source>
        <dbReference type="Proteomes" id="UP001428817"/>
    </source>
</evidence>
<evidence type="ECO:0000256" key="1">
    <source>
        <dbReference type="SAM" id="Coils"/>
    </source>
</evidence>
<feature type="compositionally biased region" description="Polar residues" evidence="2">
    <location>
        <begin position="140"/>
        <end position="155"/>
    </location>
</feature>
<keyword evidence="3" id="KW-0812">Transmembrane</keyword>
<keyword evidence="3" id="KW-1133">Transmembrane helix</keyword>
<evidence type="ECO:0000256" key="3">
    <source>
        <dbReference type="SAM" id="Phobius"/>
    </source>
</evidence>
<protein>
    <recommendedName>
        <fullName evidence="6">Cell division protein FtsL</fullName>
    </recommendedName>
</protein>
<reference evidence="5" key="1">
    <citation type="journal article" date="2019" name="Int. J. Syst. Evol. Microbiol.">
        <title>The Global Catalogue of Microorganisms (GCM) 10K type strain sequencing project: providing services to taxonomists for standard genome sequencing and annotation.</title>
        <authorList>
            <consortium name="The Broad Institute Genomics Platform"/>
            <consortium name="The Broad Institute Genome Sequencing Center for Infectious Disease"/>
            <person name="Wu L."/>
            <person name="Ma J."/>
        </authorList>
    </citation>
    <scope>NUCLEOTIDE SEQUENCE [LARGE SCALE GENOMIC DNA]</scope>
    <source>
        <strain evidence="5">JCM 18303</strain>
    </source>
</reference>
<comment type="caution">
    <text evidence="4">The sequence shown here is derived from an EMBL/GenBank/DDBJ whole genome shotgun (WGS) entry which is preliminary data.</text>
</comment>
<keyword evidence="3" id="KW-0472">Membrane</keyword>
<dbReference type="Proteomes" id="UP001428817">
    <property type="component" value="Unassembled WGS sequence"/>
</dbReference>
<gene>
    <name evidence="4" type="ORF">GCM10023321_61440</name>
</gene>
<accession>A0ABP9QV66</accession>
<evidence type="ECO:0008006" key="6">
    <source>
        <dbReference type="Google" id="ProtNLM"/>
    </source>
</evidence>
<name>A0ABP9QV66_9PSEU</name>
<evidence type="ECO:0000256" key="2">
    <source>
        <dbReference type="SAM" id="MobiDB-lite"/>
    </source>
</evidence>
<keyword evidence="1" id="KW-0175">Coiled coil</keyword>
<organism evidence="4 5">
    <name type="scientific">Pseudonocardia eucalypti</name>
    <dbReference type="NCBI Taxonomy" id="648755"/>
    <lineage>
        <taxon>Bacteria</taxon>
        <taxon>Bacillati</taxon>
        <taxon>Actinomycetota</taxon>
        <taxon>Actinomycetes</taxon>
        <taxon>Pseudonocardiales</taxon>
        <taxon>Pseudonocardiaceae</taxon>
        <taxon>Pseudonocardia</taxon>
    </lineage>
</organism>
<dbReference type="EMBL" id="BAABJP010000039">
    <property type="protein sequence ID" value="GAA5167983.1"/>
    <property type="molecule type" value="Genomic_DNA"/>
</dbReference>
<proteinExistence type="predicted"/>
<sequence length="170" mass="17310">MGKAYARRARRLGVDGGADRAAAGRSRFVLLVMVLLGSGLVASLWLSTTAAADSYRLDKARLAARELSERSEQLRMDITSMESAPALARSARQLGMVPASDVARLVARPDGSVQVVGTPKAAVAPAPPPAPAQPAPAVPSQHTATQNPPTQNAPSQAGAGTGAEPGVSAP</sequence>